<feature type="compositionally biased region" description="Polar residues" evidence="1">
    <location>
        <begin position="16"/>
        <end position="28"/>
    </location>
</feature>
<evidence type="ECO:0000256" key="1">
    <source>
        <dbReference type="SAM" id="MobiDB-lite"/>
    </source>
</evidence>
<dbReference type="RefSeq" id="WP_092687211.1">
    <property type="nucleotide sequence ID" value="NZ_FOGU01000001.1"/>
</dbReference>
<evidence type="ECO:0008006" key="4">
    <source>
        <dbReference type="Google" id="ProtNLM"/>
    </source>
</evidence>
<evidence type="ECO:0000313" key="2">
    <source>
        <dbReference type="EMBL" id="SER49872.1"/>
    </source>
</evidence>
<feature type="compositionally biased region" description="Basic and acidic residues" evidence="1">
    <location>
        <begin position="58"/>
        <end position="72"/>
    </location>
</feature>
<evidence type="ECO:0000313" key="3">
    <source>
        <dbReference type="Proteomes" id="UP000198885"/>
    </source>
</evidence>
<sequence>MPKKKDAGEVRVEMTASHTYRTSATSHRTLPAGWRGTVPAEIGREIEKAKKGAVIKPQPKDAPRPRPQEPRKPKPQATLSPEERLDQFRAAVATLDEGAYTDEGRPSVDAVNGALPADAAPVTADERDALWAEVSGPAIDEGRLAQFRAALSELGEADLTEEGSPAVDAVNGALPEGADPVTAEERDALWAHLEALVESDG</sequence>
<reference evidence="2 3" key="1">
    <citation type="submission" date="2016-10" db="EMBL/GenBank/DDBJ databases">
        <authorList>
            <person name="de Groot N.N."/>
        </authorList>
    </citation>
    <scope>NUCLEOTIDE SEQUENCE [LARGE SCALE GENOMIC DNA]</scope>
    <source>
        <strain evidence="2 3">DSM 23042</strain>
    </source>
</reference>
<dbReference type="AlphaFoldDB" id="A0A1H9PNV8"/>
<feature type="compositionally biased region" description="Basic and acidic residues" evidence="1">
    <location>
        <begin position="1"/>
        <end position="12"/>
    </location>
</feature>
<gene>
    <name evidence="2" type="ORF">SAMN04490244_101270</name>
</gene>
<keyword evidence="3" id="KW-1185">Reference proteome</keyword>
<proteinExistence type="predicted"/>
<dbReference type="STRING" id="641238.SAMN04490244_101270"/>
<dbReference type="OrthoDB" id="7877326at2"/>
<dbReference type="EMBL" id="FOGU01000001">
    <property type="protein sequence ID" value="SER49872.1"/>
    <property type="molecule type" value="Genomic_DNA"/>
</dbReference>
<dbReference type="Proteomes" id="UP000198885">
    <property type="component" value="Unassembled WGS sequence"/>
</dbReference>
<name>A0A1H9PNV8_9RHOB</name>
<feature type="region of interest" description="Disordered" evidence="1">
    <location>
        <begin position="1"/>
        <end position="85"/>
    </location>
</feature>
<organism evidence="2 3">
    <name type="scientific">Tranquillimonas rosea</name>
    <dbReference type="NCBI Taxonomy" id="641238"/>
    <lineage>
        <taxon>Bacteria</taxon>
        <taxon>Pseudomonadati</taxon>
        <taxon>Pseudomonadota</taxon>
        <taxon>Alphaproteobacteria</taxon>
        <taxon>Rhodobacterales</taxon>
        <taxon>Roseobacteraceae</taxon>
        <taxon>Tranquillimonas</taxon>
    </lineage>
</organism>
<accession>A0A1H9PNV8</accession>
<feature type="region of interest" description="Disordered" evidence="1">
    <location>
        <begin position="159"/>
        <end position="178"/>
    </location>
</feature>
<protein>
    <recommendedName>
        <fullName evidence="4">Mu-like prophage FluMu N-terminal domain-containing protein</fullName>
    </recommendedName>
</protein>